<dbReference type="AlphaFoldDB" id="A0A1D2J5U3"/>
<organism evidence="1 2">
    <name type="scientific">Paracoccidioides brasiliensis</name>
    <dbReference type="NCBI Taxonomy" id="121759"/>
    <lineage>
        <taxon>Eukaryota</taxon>
        <taxon>Fungi</taxon>
        <taxon>Dikarya</taxon>
        <taxon>Ascomycota</taxon>
        <taxon>Pezizomycotina</taxon>
        <taxon>Eurotiomycetes</taxon>
        <taxon>Eurotiomycetidae</taxon>
        <taxon>Onygenales</taxon>
        <taxon>Ajellomycetaceae</taxon>
        <taxon>Paracoccidioides</taxon>
    </lineage>
</organism>
<accession>A0A1D2J5U3</accession>
<protein>
    <submittedName>
        <fullName evidence="1">Uncharacterized protein</fullName>
    </submittedName>
</protein>
<dbReference type="EMBL" id="LZYO01000439">
    <property type="protein sequence ID" value="ODH13672.1"/>
    <property type="molecule type" value="Genomic_DNA"/>
</dbReference>
<comment type="caution">
    <text evidence="1">The sequence shown here is derived from an EMBL/GenBank/DDBJ whole genome shotgun (WGS) entry which is preliminary data.</text>
</comment>
<evidence type="ECO:0000313" key="1">
    <source>
        <dbReference type="EMBL" id="ODH13672.1"/>
    </source>
</evidence>
<reference evidence="1 2" key="1">
    <citation type="submission" date="2016-06" db="EMBL/GenBank/DDBJ databases">
        <authorList>
            <person name="Kjaerup R.B."/>
            <person name="Dalgaard T.S."/>
            <person name="Juul-Madsen H.R."/>
        </authorList>
    </citation>
    <scope>NUCLEOTIDE SEQUENCE [LARGE SCALE GENOMIC DNA]</scope>
    <source>
        <strain evidence="1 2">Pb300</strain>
    </source>
</reference>
<name>A0A1D2J5U3_PARBR</name>
<feature type="non-terminal residue" evidence="1">
    <location>
        <position position="1"/>
    </location>
</feature>
<sequence length="57" mass="6514">LRDWQQEFVRIKLDDFYAIKQSSIQNLNLNELINQLTTCTTTTTTHSNLSAANAVTE</sequence>
<gene>
    <name evidence="1" type="ORF">ACO22_07023</name>
</gene>
<proteinExistence type="predicted"/>
<evidence type="ECO:0000313" key="2">
    <source>
        <dbReference type="Proteomes" id="UP000242814"/>
    </source>
</evidence>
<dbReference type="Proteomes" id="UP000242814">
    <property type="component" value="Unassembled WGS sequence"/>
</dbReference>